<dbReference type="EMBL" id="CM007383">
    <property type="protein sequence ID" value="ONK75171.1"/>
    <property type="molecule type" value="Genomic_DNA"/>
</dbReference>
<organism evidence="13 14">
    <name type="scientific">Asparagus officinalis</name>
    <name type="common">Garden asparagus</name>
    <dbReference type="NCBI Taxonomy" id="4686"/>
    <lineage>
        <taxon>Eukaryota</taxon>
        <taxon>Viridiplantae</taxon>
        <taxon>Streptophyta</taxon>
        <taxon>Embryophyta</taxon>
        <taxon>Tracheophyta</taxon>
        <taxon>Spermatophyta</taxon>
        <taxon>Magnoliopsida</taxon>
        <taxon>Liliopsida</taxon>
        <taxon>Asparagales</taxon>
        <taxon>Asparagaceae</taxon>
        <taxon>Asparagoideae</taxon>
        <taxon>Asparagus</taxon>
    </lineage>
</organism>
<evidence type="ECO:0000313" key="14">
    <source>
        <dbReference type="Proteomes" id="UP000243459"/>
    </source>
</evidence>
<evidence type="ECO:0000256" key="11">
    <source>
        <dbReference type="ARBA" id="ARBA00049170"/>
    </source>
</evidence>
<evidence type="ECO:0000313" key="13">
    <source>
        <dbReference type="EMBL" id="ONK75171.1"/>
    </source>
</evidence>
<evidence type="ECO:0000256" key="5">
    <source>
        <dbReference type="ARBA" id="ARBA00022989"/>
    </source>
</evidence>
<keyword evidence="7 12" id="KW-0408">Iron</keyword>
<evidence type="ECO:0000256" key="3">
    <source>
        <dbReference type="ARBA" id="ARBA00022692"/>
    </source>
</evidence>
<dbReference type="Gene3D" id="1.10.630.10">
    <property type="entry name" value="Cytochrome P450"/>
    <property type="match status" value="1"/>
</dbReference>
<dbReference type="GO" id="GO:0016705">
    <property type="term" value="F:oxidoreductase activity, acting on paired donors, with incorporation or reduction of molecular oxygen"/>
    <property type="evidence" value="ECO:0007669"/>
    <property type="project" value="InterPro"/>
</dbReference>
<dbReference type="GO" id="GO:0020037">
    <property type="term" value="F:heme binding"/>
    <property type="evidence" value="ECO:0007669"/>
    <property type="project" value="InterPro"/>
</dbReference>
<evidence type="ECO:0000256" key="7">
    <source>
        <dbReference type="ARBA" id="ARBA00023004"/>
    </source>
</evidence>
<evidence type="ECO:0000256" key="2">
    <source>
        <dbReference type="ARBA" id="ARBA00010617"/>
    </source>
</evidence>
<dbReference type="InterPro" id="IPR002401">
    <property type="entry name" value="Cyt_P450_E_grp-I"/>
</dbReference>
<name>A0A5P1FEW0_ASPOF</name>
<accession>A0A5P1FEW0</accession>
<dbReference type="InterPro" id="IPR036396">
    <property type="entry name" value="Cyt_P450_sf"/>
</dbReference>
<keyword evidence="6" id="KW-0560">Oxidoreductase</keyword>
<dbReference type="AlphaFoldDB" id="A0A5P1FEW0"/>
<protein>
    <recommendedName>
        <fullName evidence="9">noroxomaritidine synthase</fullName>
        <ecNumber evidence="9">1.14.19.50</ecNumber>
    </recommendedName>
</protein>
<evidence type="ECO:0000256" key="12">
    <source>
        <dbReference type="PIRSR" id="PIRSR602401-1"/>
    </source>
</evidence>
<evidence type="ECO:0000256" key="9">
    <source>
        <dbReference type="ARBA" id="ARBA00039071"/>
    </source>
</evidence>
<evidence type="ECO:0000256" key="4">
    <source>
        <dbReference type="ARBA" id="ARBA00022723"/>
    </source>
</evidence>
<dbReference type="Proteomes" id="UP000243459">
    <property type="component" value="Chromosome 3"/>
</dbReference>
<keyword evidence="14" id="KW-1185">Reference proteome</keyword>
<dbReference type="InterPro" id="IPR001128">
    <property type="entry name" value="Cyt_P450"/>
</dbReference>
<dbReference type="EC" id="1.14.19.50" evidence="9"/>
<comment type="subcellular location">
    <subcellularLocation>
        <location evidence="1">Membrane</location>
        <topology evidence="1">Single-pass membrane protein</topology>
    </subcellularLocation>
</comment>
<dbReference type="PRINTS" id="PR00463">
    <property type="entry name" value="EP450I"/>
</dbReference>
<dbReference type="SUPFAM" id="SSF48264">
    <property type="entry name" value="Cytochrome P450"/>
    <property type="match status" value="1"/>
</dbReference>
<gene>
    <name evidence="13" type="ORF">A4U43_C03F14100</name>
</gene>
<keyword evidence="4 12" id="KW-0479">Metal-binding</keyword>
<keyword evidence="12" id="KW-0349">Heme</keyword>
<reference evidence="14" key="1">
    <citation type="journal article" date="2017" name="Nat. Commun.">
        <title>The asparagus genome sheds light on the origin and evolution of a young Y chromosome.</title>
        <authorList>
            <person name="Harkess A."/>
            <person name="Zhou J."/>
            <person name="Xu C."/>
            <person name="Bowers J.E."/>
            <person name="Van der Hulst R."/>
            <person name="Ayyampalayam S."/>
            <person name="Mercati F."/>
            <person name="Riccardi P."/>
            <person name="McKain M.R."/>
            <person name="Kakrana A."/>
            <person name="Tang H."/>
            <person name="Ray J."/>
            <person name="Groenendijk J."/>
            <person name="Arikit S."/>
            <person name="Mathioni S.M."/>
            <person name="Nakano M."/>
            <person name="Shan H."/>
            <person name="Telgmann-Rauber A."/>
            <person name="Kanno A."/>
            <person name="Yue Z."/>
            <person name="Chen H."/>
            <person name="Li W."/>
            <person name="Chen Y."/>
            <person name="Xu X."/>
            <person name="Zhang Y."/>
            <person name="Luo S."/>
            <person name="Chen H."/>
            <person name="Gao J."/>
            <person name="Mao Z."/>
            <person name="Pires J.C."/>
            <person name="Luo M."/>
            <person name="Kudrna D."/>
            <person name="Wing R.A."/>
            <person name="Meyers B.C."/>
            <person name="Yi K."/>
            <person name="Kong H."/>
            <person name="Lavrijsen P."/>
            <person name="Sunseri F."/>
            <person name="Falavigna A."/>
            <person name="Ye Y."/>
            <person name="Leebens-Mack J.H."/>
            <person name="Chen G."/>
        </authorList>
    </citation>
    <scope>NUCLEOTIDE SEQUENCE [LARGE SCALE GENOMIC DNA]</scope>
    <source>
        <strain evidence="14">cv. DH0086</strain>
    </source>
</reference>
<sequence length="408" mass="46932">GKYTYSNINDLTGDGIFAVDGLKWRHQRKVASLEFSRRSLRDYSNTVFKANSAKLASIVSDAAKSNSIIDVQELFMKSTMNSICQVAFGMELNSICGNSKEFSRFLEAFDAASSLISFRFVDVSWKLKKFLNIGFEAELKRRIEEVNEFLYNIIRYKIIEASKNQNVALTKKMDVLSRLLDEKEKDPQNITTKYLRDIILSFIVAGKDTIAVTLTWFVYMLCKHPSIEAKAFKEVISVTKGLGKSESINEFISTLTDETHENMHYLHAVLTETLRLYPAVPMDPKICFNDDVLPDGYNIRKGDMVIYLPYAMGRMKFIWGDDAELFRPERWLNDAGVFSPESPFKFTAFQAGPRICLGKEFAYRQMKMIAAVLLRFFTFELRDKISPKYKIMFTLNIEKGLHVCARFR</sequence>
<feature type="binding site" description="axial binding residue" evidence="12">
    <location>
        <position position="356"/>
    </location>
    <ligand>
        <name>heme</name>
        <dbReference type="ChEBI" id="CHEBI:30413"/>
    </ligand>
    <ligandPart>
        <name>Fe</name>
        <dbReference type="ChEBI" id="CHEBI:18248"/>
    </ligandPart>
</feature>
<dbReference type="PRINTS" id="PR00385">
    <property type="entry name" value="P450"/>
</dbReference>
<comment type="catalytic activity">
    <reaction evidence="10">
        <text>4'-O-methylnorbelladine + reduced [NADPH--hemoprotein reductase] + O2 = (10bS,4aR)-noroxomaritidine + oxidized [NADPH--hemoprotein reductase] + 2 H2O + H(+)</text>
        <dbReference type="Rhea" id="RHEA:51264"/>
        <dbReference type="Rhea" id="RHEA-COMP:11964"/>
        <dbReference type="Rhea" id="RHEA-COMP:11965"/>
        <dbReference type="ChEBI" id="CHEBI:15377"/>
        <dbReference type="ChEBI" id="CHEBI:15378"/>
        <dbReference type="ChEBI" id="CHEBI:15379"/>
        <dbReference type="ChEBI" id="CHEBI:57618"/>
        <dbReference type="ChEBI" id="CHEBI:58210"/>
        <dbReference type="ChEBI" id="CHEBI:133993"/>
        <dbReference type="ChEBI" id="CHEBI:133996"/>
        <dbReference type="EC" id="1.14.19.50"/>
    </reaction>
</comment>
<dbReference type="CDD" id="cd11064">
    <property type="entry name" value="CYP86A"/>
    <property type="match status" value="1"/>
</dbReference>
<dbReference type="Pfam" id="PF00067">
    <property type="entry name" value="p450"/>
    <property type="match status" value="1"/>
</dbReference>
<keyword evidence="3" id="KW-0812">Transmembrane</keyword>
<comment type="similarity">
    <text evidence="2">Belongs to the cytochrome P450 family.</text>
</comment>
<evidence type="ECO:0000256" key="8">
    <source>
        <dbReference type="ARBA" id="ARBA00023136"/>
    </source>
</evidence>
<dbReference type="PANTHER" id="PTHR24296">
    <property type="entry name" value="CYTOCHROME P450"/>
    <property type="match status" value="1"/>
</dbReference>
<proteinExistence type="inferred from homology"/>
<comment type="cofactor">
    <cofactor evidence="12">
        <name>heme</name>
        <dbReference type="ChEBI" id="CHEBI:30413"/>
    </cofactor>
</comment>
<evidence type="ECO:0000256" key="1">
    <source>
        <dbReference type="ARBA" id="ARBA00004167"/>
    </source>
</evidence>
<dbReference type="Gramene" id="ONK75171">
    <property type="protein sequence ID" value="ONK75171"/>
    <property type="gene ID" value="A4U43_C03F14100"/>
</dbReference>
<keyword evidence="5" id="KW-1133">Transmembrane helix</keyword>
<dbReference type="GO" id="GO:0005506">
    <property type="term" value="F:iron ion binding"/>
    <property type="evidence" value="ECO:0007669"/>
    <property type="project" value="InterPro"/>
</dbReference>
<keyword evidence="8" id="KW-0472">Membrane</keyword>
<evidence type="ECO:0000256" key="6">
    <source>
        <dbReference type="ARBA" id="ARBA00023002"/>
    </source>
</evidence>
<feature type="non-terminal residue" evidence="13">
    <location>
        <position position="1"/>
    </location>
</feature>
<dbReference type="GO" id="GO:0004497">
    <property type="term" value="F:monooxygenase activity"/>
    <property type="evidence" value="ECO:0007669"/>
    <property type="project" value="InterPro"/>
</dbReference>
<dbReference type="GO" id="GO:0016020">
    <property type="term" value="C:membrane"/>
    <property type="evidence" value="ECO:0007669"/>
    <property type="project" value="UniProtKB-SubCell"/>
</dbReference>
<comment type="catalytic activity">
    <reaction evidence="11">
        <text>4'-O-methylnorbelladine + reduced [NADPH--hemoprotein reductase] + O2 = (10bR,4aS)-noroxomaritidine + oxidized [NADPH--hemoprotein reductase] + 2 H2O + H(+)</text>
        <dbReference type="Rhea" id="RHEA:51260"/>
        <dbReference type="Rhea" id="RHEA-COMP:11964"/>
        <dbReference type="Rhea" id="RHEA-COMP:11965"/>
        <dbReference type="ChEBI" id="CHEBI:15377"/>
        <dbReference type="ChEBI" id="CHEBI:15378"/>
        <dbReference type="ChEBI" id="CHEBI:15379"/>
        <dbReference type="ChEBI" id="CHEBI:57618"/>
        <dbReference type="ChEBI" id="CHEBI:58210"/>
        <dbReference type="ChEBI" id="CHEBI:133993"/>
        <dbReference type="ChEBI" id="CHEBI:133995"/>
        <dbReference type="EC" id="1.14.19.50"/>
    </reaction>
</comment>
<dbReference type="OMA" id="DETHENM"/>
<evidence type="ECO:0000256" key="10">
    <source>
        <dbReference type="ARBA" id="ARBA00048529"/>
    </source>
</evidence>